<evidence type="ECO:0000256" key="1">
    <source>
        <dbReference type="SAM" id="MobiDB-lite"/>
    </source>
</evidence>
<dbReference type="EMBL" id="CP034207">
    <property type="protein sequence ID" value="QBZ60317.1"/>
    <property type="molecule type" value="Genomic_DNA"/>
</dbReference>
<name>A0A4P7NEP0_PYROR</name>
<reference evidence="4 5" key="1">
    <citation type="journal article" date="2019" name="Mol. Biol. Evol.">
        <title>Blast fungal genomes show frequent chromosomal changes, gene gains and losses, and effector gene turnover.</title>
        <authorList>
            <person name="Gomez Luciano L.B."/>
            <person name="Jason Tsai I."/>
            <person name="Chuma I."/>
            <person name="Tosa Y."/>
            <person name="Chen Y.H."/>
            <person name="Li J.Y."/>
            <person name="Li M.Y."/>
            <person name="Jade Lu M.Y."/>
            <person name="Nakayashiki H."/>
            <person name="Li W.H."/>
        </authorList>
    </citation>
    <scope>NUCLEOTIDE SEQUENCE [LARGE SCALE GENOMIC DNA]</scope>
    <source>
        <strain evidence="4">MZ5-1-6</strain>
    </source>
</reference>
<feature type="transmembrane region" description="Helical" evidence="2">
    <location>
        <begin position="105"/>
        <end position="125"/>
    </location>
</feature>
<evidence type="ECO:0000259" key="3">
    <source>
        <dbReference type="Pfam" id="PF24535"/>
    </source>
</evidence>
<dbReference type="InterPro" id="IPR056019">
    <property type="entry name" value="DUF7598"/>
</dbReference>
<feature type="domain" description="DUF7598" evidence="3">
    <location>
        <begin position="18"/>
        <end position="160"/>
    </location>
</feature>
<feature type="region of interest" description="Disordered" evidence="1">
    <location>
        <begin position="227"/>
        <end position="255"/>
    </location>
</feature>
<evidence type="ECO:0000313" key="4">
    <source>
        <dbReference type="EMBL" id="QBZ60317.1"/>
    </source>
</evidence>
<keyword evidence="2" id="KW-0472">Membrane</keyword>
<evidence type="ECO:0000256" key="2">
    <source>
        <dbReference type="SAM" id="Phobius"/>
    </source>
</evidence>
<feature type="compositionally biased region" description="Polar residues" evidence="1">
    <location>
        <begin position="227"/>
        <end position="246"/>
    </location>
</feature>
<keyword evidence="2" id="KW-1133">Transmembrane helix</keyword>
<feature type="region of interest" description="Disordered" evidence="1">
    <location>
        <begin position="271"/>
        <end position="307"/>
    </location>
</feature>
<gene>
    <name evidence="4" type="ORF">PoMZ_07257</name>
</gene>
<dbReference type="VEuPathDB" id="FungiDB:M_BR32_EuGene_00131051"/>
<dbReference type="Proteomes" id="UP000294847">
    <property type="component" value="Chromosome 4"/>
</dbReference>
<organism evidence="4 5">
    <name type="scientific">Pyricularia oryzae</name>
    <name type="common">Rice blast fungus</name>
    <name type="synonym">Magnaporthe oryzae</name>
    <dbReference type="NCBI Taxonomy" id="318829"/>
    <lineage>
        <taxon>Eukaryota</taxon>
        <taxon>Fungi</taxon>
        <taxon>Dikarya</taxon>
        <taxon>Ascomycota</taxon>
        <taxon>Pezizomycotina</taxon>
        <taxon>Sordariomycetes</taxon>
        <taxon>Sordariomycetidae</taxon>
        <taxon>Magnaporthales</taxon>
        <taxon>Pyriculariaceae</taxon>
        <taxon>Pyricularia</taxon>
    </lineage>
</organism>
<dbReference type="Pfam" id="PF24535">
    <property type="entry name" value="DUF7598"/>
    <property type="match status" value="1"/>
</dbReference>
<feature type="transmembrane region" description="Helical" evidence="2">
    <location>
        <begin position="20"/>
        <end position="48"/>
    </location>
</feature>
<keyword evidence="2" id="KW-0812">Transmembrane</keyword>
<dbReference type="AlphaFoldDB" id="A0A4P7NEP0"/>
<evidence type="ECO:0000313" key="5">
    <source>
        <dbReference type="Proteomes" id="UP000294847"/>
    </source>
</evidence>
<proteinExistence type="predicted"/>
<feature type="transmembrane region" description="Helical" evidence="2">
    <location>
        <begin position="137"/>
        <end position="164"/>
    </location>
</feature>
<accession>A0A4P7NEP0</accession>
<feature type="transmembrane region" description="Helical" evidence="2">
    <location>
        <begin position="60"/>
        <end position="85"/>
    </location>
</feature>
<sequence length="307" mass="34070">MDHLQNPSHFQQKLLGPGRIFLMVFRLINILALLAIAAAAWILVIEFFIRGVPQWQPWLLWDLCSLWVVAFCAIFFVVSEIADFITPLHDYFAEVWPVLSDDHGFVWLGTAFLMMGFNVLSHLNNPVNQISSIGWPLWRACISCGIISVVVGGINMILTAAYSFGGGLKARAVRSGRHNRPAMAISSPNHLSEKLYDLESDAGSMPQRPADIHPAYIWRTDSTSARSKMTVSPASSVNHGSSFNRNNSHRSQKRYSAAAMSQFFGPAHQAASSVAGPYDDDERNTTLRPPPAGTYGRHPAARQQNFF</sequence>
<protein>
    <recommendedName>
        <fullName evidence="3">DUF7598 domain-containing protein</fullName>
    </recommendedName>
</protein>